<accession>A0ABR4K5S8</accession>
<comment type="caution">
    <text evidence="2">The sequence shown here is derived from an EMBL/GenBank/DDBJ whole genome shotgun (WGS) entry which is preliminary data.</text>
</comment>
<organism evidence="2 3">
    <name type="scientific">Aspergillus pseudoustus</name>
    <dbReference type="NCBI Taxonomy" id="1810923"/>
    <lineage>
        <taxon>Eukaryota</taxon>
        <taxon>Fungi</taxon>
        <taxon>Dikarya</taxon>
        <taxon>Ascomycota</taxon>
        <taxon>Pezizomycotina</taxon>
        <taxon>Eurotiomycetes</taxon>
        <taxon>Eurotiomycetidae</taxon>
        <taxon>Eurotiales</taxon>
        <taxon>Aspergillaceae</taxon>
        <taxon>Aspergillus</taxon>
        <taxon>Aspergillus subgen. Nidulantes</taxon>
    </lineage>
</organism>
<feature type="signal peptide" evidence="1">
    <location>
        <begin position="1"/>
        <end position="24"/>
    </location>
</feature>
<keyword evidence="1" id="KW-0732">Signal</keyword>
<evidence type="ECO:0000313" key="2">
    <source>
        <dbReference type="EMBL" id="KAL2846612.1"/>
    </source>
</evidence>
<evidence type="ECO:0000256" key="1">
    <source>
        <dbReference type="SAM" id="SignalP"/>
    </source>
</evidence>
<reference evidence="2 3" key="1">
    <citation type="submission" date="2024-07" db="EMBL/GenBank/DDBJ databases">
        <title>Section-level genome sequencing and comparative genomics of Aspergillus sections Usti and Cavernicolus.</title>
        <authorList>
            <consortium name="Lawrence Berkeley National Laboratory"/>
            <person name="Nybo J.L."/>
            <person name="Vesth T.C."/>
            <person name="Theobald S."/>
            <person name="Frisvad J.C."/>
            <person name="Larsen T.O."/>
            <person name="Kjaerboelling I."/>
            <person name="Rothschild-Mancinelli K."/>
            <person name="Lyhne E.K."/>
            <person name="Kogle M.E."/>
            <person name="Barry K."/>
            <person name="Clum A."/>
            <person name="Na H."/>
            <person name="Ledsgaard L."/>
            <person name="Lin J."/>
            <person name="Lipzen A."/>
            <person name="Kuo A."/>
            <person name="Riley R."/>
            <person name="Mondo S."/>
            <person name="Labutti K."/>
            <person name="Haridas S."/>
            <person name="Pangalinan J."/>
            <person name="Salamov A.A."/>
            <person name="Simmons B.A."/>
            <person name="Magnuson J.K."/>
            <person name="Chen J."/>
            <person name="Drula E."/>
            <person name="Henrissat B."/>
            <person name="Wiebenga A."/>
            <person name="Lubbers R.J."/>
            <person name="Gomes A.C."/>
            <person name="Makela M.R."/>
            <person name="Stajich J."/>
            <person name="Grigoriev I.V."/>
            <person name="Mortensen U.H."/>
            <person name="De Vries R.P."/>
            <person name="Baker S.E."/>
            <person name="Andersen M.R."/>
        </authorList>
    </citation>
    <scope>NUCLEOTIDE SEQUENCE [LARGE SCALE GENOMIC DNA]</scope>
    <source>
        <strain evidence="2 3">CBS 123904</strain>
    </source>
</reference>
<dbReference type="Proteomes" id="UP001610446">
    <property type="component" value="Unassembled WGS sequence"/>
</dbReference>
<gene>
    <name evidence="2" type="ORF">BJY01DRAFT_213214</name>
</gene>
<protein>
    <submittedName>
        <fullName evidence="2">Uncharacterized protein</fullName>
    </submittedName>
</protein>
<keyword evidence="3" id="KW-1185">Reference proteome</keyword>
<dbReference type="EMBL" id="JBFXLU010000062">
    <property type="protein sequence ID" value="KAL2846612.1"/>
    <property type="molecule type" value="Genomic_DNA"/>
</dbReference>
<name>A0ABR4K5S8_9EURO</name>
<evidence type="ECO:0000313" key="3">
    <source>
        <dbReference type="Proteomes" id="UP001610446"/>
    </source>
</evidence>
<sequence length="247" mass="27939">MEEAIAAINFFILLSNLLIYQAHRQQTLNTINRHRKSVMASAVWPPSKNSARSGGWIRIPAKQTLRAMVEASLRPLEDENNCPISSSYLLSCTRSRFTQRLDPELDTLLDSLPPDEVDVLRTFAVDVDGLHHGLSDPTSKLVHGVSSWCPGRDKAIRNVALWYTDSIQDDIREIIGTFGQNREPQDLKEIFIRAQVEAYIAKHYASNIDFFLSQLEMDVAVIHLAHHVNCEMISKAMVCWLSFSCDS</sequence>
<feature type="chain" id="PRO_5046342976" evidence="1">
    <location>
        <begin position="25"/>
        <end position="247"/>
    </location>
</feature>
<proteinExistence type="predicted"/>